<organism evidence="1 2">
    <name type="scientific">Phlebia brevispora</name>
    <dbReference type="NCBI Taxonomy" id="194682"/>
    <lineage>
        <taxon>Eukaryota</taxon>
        <taxon>Fungi</taxon>
        <taxon>Dikarya</taxon>
        <taxon>Basidiomycota</taxon>
        <taxon>Agaricomycotina</taxon>
        <taxon>Agaricomycetes</taxon>
        <taxon>Polyporales</taxon>
        <taxon>Meruliaceae</taxon>
        <taxon>Phlebia</taxon>
    </lineage>
</organism>
<protein>
    <submittedName>
        <fullName evidence="1">Uncharacterized protein</fullName>
    </submittedName>
</protein>
<proteinExistence type="predicted"/>
<gene>
    <name evidence="1" type="ORF">NM688_g6119</name>
</gene>
<reference evidence="1" key="1">
    <citation type="submission" date="2022-07" db="EMBL/GenBank/DDBJ databases">
        <title>Genome Sequence of Phlebia brevispora.</title>
        <authorList>
            <person name="Buettner E."/>
        </authorList>
    </citation>
    <scope>NUCLEOTIDE SEQUENCE</scope>
    <source>
        <strain evidence="1">MPL23</strain>
    </source>
</reference>
<evidence type="ECO:0000313" key="1">
    <source>
        <dbReference type="EMBL" id="KAJ3541193.1"/>
    </source>
</evidence>
<sequence>MASWDVNRVKAQLRLTAQRLGQLQDKLEAQAQITRKDIATLLHQGNLILARAKAQKLIREDIYGDLLQNVEMHVGIILEHMGDFERSRTPSPVVVEAASSIIFAAPRTDSRDLHIVREMLMQQLGPDFSRAASDPKSGYISARVVRAITTPPPSATTLDRFLSSIARTHNINWQPDLQPHEKVDAISSMLDPSSAPEIDMSRLRALCSHGLPEYPPWLRPRVWRLLLGTLPLNKTTWSNDAKKQRDNYYDLLRRLLQPFGSLPPPTQPLTALDATLMEASNALSRVPRDLYAKLEEEPDKSDSCPLDETAPEDIKISCAGYLDARVRIIRDFELQGAASAQEDIPEIRLEDQAPKINTDLATPEISLSAPESPSSSSVSAPTTLLPSRSYTATAAHPRHASALLRLLYVHSTLNPANRSPQIASLLVPLYTALIQEIEPADAAHCEADAFWLFETMVGEFSELEDVEGARVWMRKFSERLRYADTELAEDLQIKGLDPVLPHYSYRWLTTLLTHALPLSDVLAVWDAIFSRPMRARDSNPKLDYLLDVCISMILCTRGSLIRLGRPPVQYMNADENATLIATPLGERELDEAFVQGMALLQAYPLRDAGGVDRILQLAFDLSKQRETQATSTANKAVGGFAARWRNTMWKPAAPAPIAEVREEEDSDSDTDSDDDYEHTVKVPVVQEPPRSTFGSRLADTVWKGITNQSAMEPPPSPGSPAFSPSPSPSPIQSPARLPAPLPAANAEAPVQESSDPSGSKRSSGLWAYAEKLRDSDAAATLSKVSTNWRVKAWDAWNKRGSIDLKDNPPAPAASSTLSPSWVPSPSTRNSLEVRASPRVFDPKRSSLPEGDMDGYSPPPMPAFFRSPRDSILPWVGRRESMGLDRIPSPGSATRSGGPRPLLLNSASLITHSRSPTPSASATDTQFARAVRERRPQHRSSQSSLSSLSPSEQTSSSRPHTTDTTISRVVPLNRKTPSPMARTRRQESLSSVTVSSPSGSVHRLPADTSPESDERQAGERREWRAAEAANIVRAVASQPSPPLPGTPPSANVNGSVRVVASESQRGSVVLSEFGRRRLNHGGTCYA</sequence>
<evidence type="ECO:0000313" key="2">
    <source>
        <dbReference type="Proteomes" id="UP001148662"/>
    </source>
</evidence>
<keyword evidence="2" id="KW-1185">Reference proteome</keyword>
<comment type="caution">
    <text evidence="1">The sequence shown here is derived from an EMBL/GenBank/DDBJ whole genome shotgun (WGS) entry which is preliminary data.</text>
</comment>
<accession>A0ACC1SJM2</accession>
<dbReference type="EMBL" id="JANHOG010001216">
    <property type="protein sequence ID" value="KAJ3541193.1"/>
    <property type="molecule type" value="Genomic_DNA"/>
</dbReference>
<dbReference type="Proteomes" id="UP001148662">
    <property type="component" value="Unassembled WGS sequence"/>
</dbReference>
<name>A0ACC1SJM2_9APHY</name>